<feature type="region of interest" description="Disordered" evidence="1">
    <location>
        <begin position="1"/>
        <end position="58"/>
    </location>
</feature>
<evidence type="ECO:0000256" key="1">
    <source>
        <dbReference type="SAM" id="MobiDB-lite"/>
    </source>
</evidence>
<dbReference type="EMBL" id="JAEKMH010000001">
    <property type="protein sequence ID" value="MBJ3783568.1"/>
    <property type="molecule type" value="Genomic_DNA"/>
</dbReference>
<dbReference type="Proteomes" id="UP000602124">
    <property type="component" value="Unassembled WGS sequence"/>
</dbReference>
<protein>
    <submittedName>
        <fullName evidence="2">Uncharacterized protein</fullName>
    </submittedName>
</protein>
<accession>A0A934IVI9</accession>
<dbReference type="RefSeq" id="WP_198874798.1">
    <property type="nucleotide sequence ID" value="NZ_JAEKMH010000001.1"/>
</dbReference>
<evidence type="ECO:0000313" key="3">
    <source>
        <dbReference type="Proteomes" id="UP000602124"/>
    </source>
</evidence>
<feature type="compositionally biased region" description="Basic and acidic residues" evidence="1">
    <location>
        <begin position="20"/>
        <end position="40"/>
    </location>
</feature>
<dbReference type="AlphaFoldDB" id="A0A934IVI9"/>
<keyword evidence="3" id="KW-1185">Reference proteome</keyword>
<comment type="caution">
    <text evidence="2">The sequence shown here is derived from an EMBL/GenBank/DDBJ whole genome shotgun (WGS) entry which is preliminary data.</text>
</comment>
<name>A0A934IVI9_9HYPH</name>
<evidence type="ECO:0000313" key="2">
    <source>
        <dbReference type="EMBL" id="MBJ3783568.1"/>
    </source>
</evidence>
<sequence length="58" mass="6395">MDKHQKTGPAQPDDIEQPEEDRSPARVRDRQREGGQKGEDQPGADGQRSAGASEDTYD</sequence>
<gene>
    <name evidence="2" type="ORF">JEQ47_02435</name>
</gene>
<organism evidence="2 3">
    <name type="scientific">Devosia sediminis</name>
    <dbReference type="NCBI Taxonomy" id="2798801"/>
    <lineage>
        <taxon>Bacteria</taxon>
        <taxon>Pseudomonadati</taxon>
        <taxon>Pseudomonadota</taxon>
        <taxon>Alphaproteobacteria</taxon>
        <taxon>Hyphomicrobiales</taxon>
        <taxon>Devosiaceae</taxon>
        <taxon>Devosia</taxon>
    </lineage>
</organism>
<reference evidence="2" key="1">
    <citation type="submission" date="2020-12" db="EMBL/GenBank/DDBJ databases">
        <title>Devosia sp. MSA67 isolated from Mo River.</title>
        <authorList>
            <person name="Ma F."/>
            <person name="Zi Z."/>
        </authorList>
    </citation>
    <scope>NUCLEOTIDE SEQUENCE</scope>
    <source>
        <strain evidence="2">MSA67</strain>
    </source>
</reference>
<proteinExistence type="predicted"/>